<dbReference type="FunFam" id="3.30.420.40:FF:000111">
    <property type="entry name" value="Sedoheptulokinase"/>
    <property type="match status" value="1"/>
</dbReference>
<dbReference type="Proteomes" id="UP000694388">
    <property type="component" value="Unplaced"/>
</dbReference>
<evidence type="ECO:0000313" key="6">
    <source>
        <dbReference type="Proteomes" id="UP000694388"/>
    </source>
</evidence>
<proteinExistence type="inferred from homology"/>
<dbReference type="Gene3D" id="3.30.420.40">
    <property type="match status" value="2"/>
</dbReference>
<reference evidence="5" key="1">
    <citation type="submission" date="2025-08" db="UniProtKB">
        <authorList>
            <consortium name="Ensembl"/>
        </authorList>
    </citation>
    <scope>IDENTIFICATION</scope>
</reference>
<dbReference type="GO" id="GO:0006071">
    <property type="term" value="P:glycerol metabolic process"/>
    <property type="evidence" value="ECO:0007669"/>
    <property type="project" value="TreeGrafter"/>
</dbReference>
<dbReference type="SUPFAM" id="SSF53067">
    <property type="entry name" value="Actin-like ATPase domain"/>
    <property type="match status" value="1"/>
</dbReference>
<dbReference type="PANTHER" id="PTHR10196">
    <property type="entry name" value="SUGAR KINASE"/>
    <property type="match status" value="1"/>
</dbReference>
<dbReference type="GeneTree" id="ENSGT01000000214434"/>
<evidence type="ECO:0000256" key="2">
    <source>
        <dbReference type="ARBA" id="ARBA00022679"/>
    </source>
</evidence>
<reference evidence="5" key="2">
    <citation type="submission" date="2025-09" db="UniProtKB">
        <authorList>
            <consortium name="Ensembl"/>
        </authorList>
    </citation>
    <scope>IDENTIFICATION</scope>
</reference>
<dbReference type="InterPro" id="IPR043129">
    <property type="entry name" value="ATPase_NBD"/>
</dbReference>
<dbReference type="Ensembl" id="ENSEBUT00000013290.1">
    <property type="protein sequence ID" value="ENSEBUP00000012714.1"/>
    <property type="gene ID" value="ENSEBUG00000008078.1"/>
</dbReference>
<dbReference type="OMA" id="TWQDTRC"/>
<dbReference type="GO" id="GO:0050277">
    <property type="term" value="F:sedoheptulokinase activity"/>
    <property type="evidence" value="ECO:0007669"/>
    <property type="project" value="TreeGrafter"/>
</dbReference>
<evidence type="ECO:0000256" key="1">
    <source>
        <dbReference type="ARBA" id="ARBA00009156"/>
    </source>
</evidence>
<dbReference type="InterPro" id="IPR018484">
    <property type="entry name" value="FGGY_N"/>
</dbReference>
<evidence type="ECO:0000313" key="5">
    <source>
        <dbReference type="Ensembl" id="ENSEBUP00000012714.1"/>
    </source>
</evidence>
<dbReference type="PANTHER" id="PTHR10196:SF67">
    <property type="entry name" value="SEDOHEPTULOKINASE"/>
    <property type="match status" value="1"/>
</dbReference>
<dbReference type="Pfam" id="PF00370">
    <property type="entry name" value="FGGY_N"/>
    <property type="match status" value="1"/>
</dbReference>
<dbReference type="AlphaFoldDB" id="A0A8C4WV57"/>
<keyword evidence="6" id="KW-1185">Reference proteome</keyword>
<evidence type="ECO:0000259" key="4">
    <source>
        <dbReference type="Pfam" id="PF00370"/>
    </source>
</evidence>
<dbReference type="CDD" id="cd07777">
    <property type="entry name" value="ASKHA_NBD_FGGY_SHK"/>
    <property type="match status" value="1"/>
</dbReference>
<organism evidence="5 6">
    <name type="scientific">Eptatretus burgeri</name>
    <name type="common">Inshore hagfish</name>
    <dbReference type="NCBI Taxonomy" id="7764"/>
    <lineage>
        <taxon>Eukaryota</taxon>
        <taxon>Metazoa</taxon>
        <taxon>Chordata</taxon>
        <taxon>Craniata</taxon>
        <taxon>Vertebrata</taxon>
        <taxon>Cyclostomata</taxon>
        <taxon>Myxini</taxon>
        <taxon>Myxiniformes</taxon>
        <taxon>Myxinidae</taxon>
        <taxon>Eptatretinae</taxon>
        <taxon>Eptatretus</taxon>
    </lineage>
</organism>
<dbReference type="GO" id="GO:0005829">
    <property type="term" value="C:cytosol"/>
    <property type="evidence" value="ECO:0007669"/>
    <property type="project" value="TreeGrafter"/>
</dbReference>
<name>A0A8C4WV57_EPTBU</name>
<feature type="domain" description="Carbohydrate kinase FGGY N-terminal" evidence="4">
    <location>
        <begin position="13"/>
        <end position="260"/>
    </location>
</feature>
<keyword evidence="3" id="KW-0418">Kinase</keyword>
<keyword evidence="2" id="KW-0808">Transferase</keyword>
<sequence>MEGEDSECGAGFVLGIDLGTTSVKAALMDQLEENPPLMSSRNSEANEDLTDDCREQVVGSIMCALEDCVDTLPLVARSEVHALCVAGQMHGVVLWKSGHGWLWEKTQNGYSLRLRECSRLISWEDGRCTPSCLASLPRPDSQYGLATGYGCATLFWFTRHRPELLLQYDRAGTVQDLLVCALCDLDRPLMSTHNAVSWGYYNPLYGWETKRLAMAGFPVALLPRVVEPGTSAGRLCRAWCGLREGLAVTVAVGDCQASVLSCLQDESTAVLNIGTSAQLSFLMFPEFELSKFSSTVHCDPADSIAPPPMQYLPYFGGRYLAVAAALNGGNAFSTFVKMLRGWIAELGLLPPEPSAIFSALIEAGGKRSDTDLAVRPTPLGERHLPTMRASVQHATPYNLSLGHVSRALCRGLADTIVALIPPGQLALAGVRAVAGMGTALEENAVLREELGQALGLPVTLMARANSAVGAAKVAMHLLNEQVIRAENNVK</sequence>
<accession>A0A8C4WV57</accession>
<comment type="similarity">
    <text evidence="1">Belongs to the FGGY kinase family.</text>
</comment>
<evidence type="ECO:0000256" key="3">
    <source>
        <dbReference type="ARBA" id="ARBA00022777"/>
    </source>
</evidence>
<protein>
    <submittedName>
        <fullName evidence="5">Sedoheptulokinase</fullName>
    </submittedName>
</protein>